<reference evidence="7 8" key="1">
    <citation type="submission" date="2018-10" db="EMBL/GenBank/DDBJ databases">
        <title>Anaerotruncus faecis sp. nov., isolated from human feces.</title>
        <authorList>
            <person name="Wang Y.-J."/>
        </authorList>
    </citation>
    <scope>NUCLEOTIDE SEQUENCE [LARGE SCALE GENOMIC DNA]</scope>
    <source>
        <strain evidence="7 8">22A2-44</strain>
    </source>
</reference>
<dbReference type="SUPFAM" id="SSF51735">
    <property type="entry name" value="NAD(P)-binding Rossmann-fold domains"/>
    <property type="match status" value="1"/>
</dbReference>
<comment type="similarity">
    <text evidence="1 4">Belongs to the D-isomer specific 2-hydroxyacid dehydrogenase family.</text>
</comment>
<dbReference type="RefSeq" id="WP_121587401.1">
    <property type="nucleotide sequence ID" value="NZ_DBFSDP010000092.1"/>
</dbReference>
<evidence type="ECO:0000256" key="2">
    <source>
        <dbReference type="ARBA" id="ARBA00023002"/>
    </source>
</evidence>
<dbReference type="GO" id="GO:0051287">
    <property type="term" value="F:NAD binding"/>
    <property type="evidence" value="ECO:0007669"/>
    <property type="project" value="InterPro"/>
</dbReference>
<dbReference type="Gene3D" id="3.40.50.720">
    <property type="entry name" value="NAD(P)-binding Rossmann-like Domain"/>
    <property type="match status" value="2"/>
</dbReference>
<organism evidence="7 8">
    <name type="scientific">Anaerotruncus massiliensis</name>
    <name type="common">ex Liu et al. 2021</name>
    <dbReference type="NCBI Taxonomy" id="2321404"/>
    <lineage>
        <taxon>Bacteria</taxon>
        <taxon>Bacillati</taxon>
        <taxon>Bacillota</taxon>
        <taxon>Clostridia</taxon>
        <taxon>Eubacteriales</taxon>
        <taxon>Oscillospiraceae</taxon>
        <taxon>Anaerotruncus</taxon>
    </lineage>
</organism>
<dbReference type="PANTHER" id="PTHR43761">
    <property type="entry name" value="D-ISOMER SPECIFIC 2-HYDROXYACID DEHYDROGENASE FAMILY PROTEIN (AFU_ORTHOLOGUE AFUA_1G13630)"/>
    <property type="match status" value="1"/>
</dbReference>
<dbReference type="PROSITE" id="PS00670">
    <property type="entry name" value="D_2_HYDROXYACID_DH_2"/>
    <property type="match status" value="1"/>
</dbReference>
<feature type="domain" description="D-isomer specific 2-hydroxyacid dehydrogenase catalytic" evidence="5">
    <location>
        <begin position="19"/>
        <end position="313"/>
    </location>
</feature>
<dbReference type="CDD" id="cd12161">
    <property type="entry name" value="GDH_like_1"/>
    <property type="match status" value="1"/>
</dbReference>
<dbReference type="InterPro" id="IPR006140">
    <property type="entry name" value="D-isomer_DH_NAD-bd"/>
</dbReference>
<keyword evidence="2 4" id="KW-0560">Oxidoreductase</keyword>
<dbReference type="SUPFAM" id="SSF52283">
    <property type="entry name" value="Formate/glycerate dehydrogenase catalytic domain-like"/>
    <property type="match status" value="1"/>
</dbReference>
<dbReference type="Pfam" id="PF00389">
    <property type="entry name" value="2-Hacid_dh"/>
    <property type="match status" value="1"/>
</dbReference>
<dbReference type="GO" id="GO:0016616">
    <property type="term" value="F:oxidoreductase activity, acting on the CH-OH group of donors, NAD or NADP as acceptor"/>
    <property type="evidence" value="ECO:0007669"/>
    <property type="project" value="InterPro"/>
</dbReference>
<sequence>MKLVILEPLGVEKEKLLAMAEKAAAGRIEIVSYDTRAEDVPTLIERSRDADAVVLSNLPYPREVIERCPALKLILVAFTGVDHVAMDACRERGVTVCNCAGYSTVAVADLVFGLLIALCRSILPCDRAVREGGTKAGLIGTELEGKKFGIVGAGAIGLRVARIAEAFGCEVVAYSRTQKPETGLRYVGLDELLSGCDVVSLHVPLNDGTRGLIGARELGLMKKTAFLINTARGPVVDSAALAKALSDGVIAGAGIDVFETEPPIPRDHPLFSAPNLVATPHVAFATKEALEKRAVIVFENLAAWLDGAPENVVR</sequence>
<dbReference type="PROSITE" id="PS00671">
    <property type="entry name" value="D_2_HYDROXYACID_DH_3"/>
    <property type="match status" value="1"/>
</dbReference>
<evidence type="ECO:0000256" key="1">
    <source>
        <dbReference type="ARBA" id="ARBA00005854"/>
    </source>
</evidence>
<dbReference type="Pfam" id="PF02826">
    <property type="entry name" value="2-Hacid_dh_C"/>
    <property type="match status" value="1"/>
</dbReference>
<evidence type="ECO:0000259" key="5">
    <source>
        <dbReference type="Pfam" id="PF00389"/>
    </source>
</evidence>
<evidence type="ECO:0000313" key="7">
    <source>
        <dbReference type="EMBL" id="RLL08702.1"/>
    </source>
</evidence>
<keyword evidence="3" id="KW-0520">NAD</keyword>
<dbReference type="PANTHER" id="PTHR43761:SF1">
    <property type="entry name" value="D-ISOMER SPECIFIC 2-HYDROXYACID DEHYDROGENASE CATALYTIC DOMAIN-CONTAINING PROTEIN-RELATED"/>
    <property type="match status" value="1"/>
</dbReference>
<dbReference type="InterPro" id="IPR029753">
    <property type="entry name" value="D-isomer_DH_CS"/>
</dbReference>
<dbReference type="FunFam" id="3.40.50.720:FF:000203">
    <property type="entry name" value="D-3-phosphoglycerate dehydrogenase (SerA)"/>
    <property type="match status" value="1"/>
</dbReference>
<accession>A0A498CSX1</accession>
<evidence type="ECO:0000259" key="6">
    <source>
        <dbReference type="Pfam" id="PF02826"/>
    </source>
</evidence>
<dbReference type="Proteomes" id="UP000276301">
    <property type="component" value="Unassembled WGS sequence"/>
</dbReference>
<protein>
    <submittedName>
        <fullName evidence="7">Hydroxyacid dehydrogenase</fullName>
    </submittedName>
</protein>
<proteinExistence type="inferred from homology"/>
<evidence type="ECO:0000256" key="3">
    <source>
        <dbReference type="ARBA" id="ARBA00023027"/>
    </source>
</evidence>
<feature type="domain" description="D-isomer specific 2-hydroxyacid dehydrogenase NAD-binding" evidence="6">
    <location>
        <begin position="112"/>
        <end position="283"/>
    </location>
</feature>
<dbReference type="EMBL" id="RCHT01000029">
    <property type="protein sequence ID" value="RLL08702.1"/>
    <property type="molecule type" value="Genomic_DNA"/>
</dbReference>
<dbReference type="InterPro" id="IPR036291">
    <property type="entry name" value="NAD(P)-bd_dom_sf"/>
</dbReference>
<dbReference type="InterPro" id="IPR050418">
    <property type="entry name" value="D-iso_2-hydroxyacid_DH_PdxB"/>
</dbReference>
<keyword evidence="8" id="KW-1185">Reference proteome</keyword>
<dbReference type="InterPro" id="IPR006139">
    <property type="entry name" value="D-isomer_2_OHA_DH_cat_dom"/>
</dbReference>
<gene>
    <name evidence="7" type="ORF">D4A47_11670</name>
</gene>
<comment type="caution">
    <text evidence="7">The sequence shown here is derived from an EMBL/GenBank/DDBJ whole genome shotgun (WGS) entry which is preliminary data.</text>
</comment>
<evidence type="ECO:0000256" key="4">
    <source>
        <dbReference type="RuleBase" id="RU003719"/>
    </source>
</evidence>
<dbReference type="AlphaFoldDB" id="A0A498CSX1"/>
<name>A0A498CSX1_9FIRM</name>
<evidence type="ECO:0000313" key="8">
    <source>
        <dbReference type="Proteomes" id="UP000276301"/>
    </source>
</evidence>